<accession>A0A7R9AHN6</accession>
<dbReference type="Proteomes" id="UP000677054">
    <property type="component" value="Unassembled WGS sequence"/>
</dbReference>
<proteinExistence type="predicted"/>
<evidence type="ECO:0000313" key="2">
    <source>
        <dbReference type="Proteomes" id="UP000677054"/>
    </source>
</evidence>
<reference evidence="1" key="1">
    <citation type="submission" date="2020-11" db="EMBL/GenBank/DDBJ databases">
        <authorList>
            <person name="Tran Van P."/>
        </authorList>
    </citation>
    <scope>NUCLEOTIDE SEQUENCE</scope>
</reference>
<keyword evidence="2" id="KW-1185">Reference proteome</keyword>
<organism evidence="1">
    <name type="scientific">Darwinula stevensoni</name>
    <dbReference type="NCBI Taxonomy" id="69355"/>
    <lineage>
        <taxon>Eukaryota</taxon>
        <taxon>Metazoa</taxon>
        <taxon>Ecdysozoa</taxon>
        <taxon>Arthropoda</taxon>
        <taxon>Crustacea</taxon>
        <taxon>Oligostraca</taxon>
        <taxon>Ostracoda</taxon>
        <taxon>Podocopa</taxon>
        <taxon>Podocopida</taxon>
        <taxon>Darwinulocopina</taxon>
        <taxon>Darwinuloidea</taxon>
        <taxon>Darwinulidae</taxon>
        <taxon>Darwinula</taxon>
    </lineage>
</organism>
<dbReference type="AlphaFoldDB" id="A0A7R9AHN6"/>
<dbReference type="EMBL" id="LR909163">
    <property type="protein sequence ID" value="CAD7254433.1"/>
    <property type="molecule type" value="Genomic_DNA"/>
</dbReference>
<evidence type="ECO:0000313" key="1">
    <source>
        <dbReference type="EMBL" id="CAD7254433.1"/>
    </source>
</evidence>
<protein>
    <submittedName>
        <fullName evidence="1">Uncharacterized protein</fullName>
    </submittedName>
</protein>
<dbReference type="EMBL" id="CAJPEV010009645">
    <property type="protein sequence ID" value="CAG0905752.1"/>
    <property type="molecule type" value="Genomic_DNA"/>
</dbReference>
<sequence>AQQLLSFEEVVASLELGNHVMAIFDGSNCDDQFPPKFSFEPALLIPLDPWTRIQLEDGSEDFVTFNHEFIFYDGDLVAVTGSLDDMGNASFVLHEISGLDGSLKNSTVAECTLNVGAFFFERIFVFPKSVRFWMELGAGREHITTYDDLKSQLLGGTHVTFVGLVELCEGNPTTGVSKAQGGGYHFQFYIESDPNNGQEDIILEYDYLGVSMDGSTPTFNVVRMRVYPDGFVNVTGNSFLTTTWDDEYPFPEGFQCTLDVGTRFQYRRREPLH</sequence>
<name>A0A7R9AHN6_9CRUS</name>
<feature type="non-terminal residue" evidence="1">
    <location>
        <position position="1"/>
    </location>
</feature>
<gene>
    <name evidence="1" type="ORF">DSTB1V02_LOCUS14179</name>
</gene>